<feature type="domain" description="Rho-GAP" evidence="4">
    <location>
        <begin position="383"/>
        <end position="612"/>
    </location>
</feature>
<evidence type="ECO:0000313" key="6">
    <source>
        <dbReference type="Proteomes" id="UP001153365"/>
    </source>
</evidence>
<evidence type="ECO:0000256" key="2">
    <source>
        <dbReference type="SAM" id="Coils"/>
    </source>
</evidence>
<feature type="region of interest" description="Disordered" evidence="3">
    <location>
        <begin position="641"/>
        <end position="661"/>
    </location>
</feature>
<feature type="compositionally biased region" description="Basic and acidic residues" evidence="3">
    <location>
        <begin position="804"/>
        <end position="837"/>
    </location>
</feature>
<proteinExistence type="predicted"/>
<feature type="coiled-coil region" evidence="2">
    <location>
        <begin position="893"/>
        <end position="927"/>
    </location>
</feature>
<feature type="region of interest" description="Disordered" evidence="3">
    <location>
        <begin position="103"/>
        <end position="130"/>
    </location>
</feature>
<evidence type="ECO:0000256" key="1">
    <source>
        <dbReference type="ARBA" id="ARBA00022468"/>
    </source>
</evidence>
<keyword evidence="1" id="KW-0343">GTPase activation</keyword>
<name>A0AAV0AHJ0_PHAPC</name>
<evidence type="ECO:0000256" key="3">
    <source>
        <dbReference type="SAM" id="MobiDB-lite"/>
    </source>
</evidence>
<reference evidence="5" key="1">
    <citation type="submission" date="2022-06" db="EMBL/GenBank/DDBJ databases">
        <authorList>
            <consortium name="SYNGENTA / RWTH Aachen University"/>
        </authorList>
    </citation>
    <scope>NUCLEOTIDE SEQUENCE</scope>
</reference>
<sequence>MTTITHVNASQNVSSLALPAYEASPNQTIVASNTISPDIGSSYNPAMQSSSLSIPRQMKLLHLDPGRQMTSVVYIRQKILQSHRFLHFKATLSTAIDSTLPPVETGFRNSTTRSNFSDEPANDPTPIDSSPLSGHVLLGLDLFHIRGQEKLTPDAVEIAAPALSNFNENENYNSSSSRSNQKEDLEILRSKTAFQNTTGVAPARDFNTRNPNLVKSMIYPKSYNDTTSPNLDASFTHWVSPLTNFRLKAQSLVGEISQNSGEDSGDLQEHLNSESKAIDSTIERSWLDSLESSIRAGKHKSSAVSNPFNLTPNVFSRVSSEISTPVTGKNFSVDDFSDNAHPKEAFKESGSQIGNENTQALEHTDASTSTEYITSQGAKIIGIQLKDMPYSSATIEISGKQHFICLLVYATIEEIYSRGMASPGLLRNMGTEENIERLVNLFESLPPKSLAPDLSKENIHDLCGLLTRFIRGVPSPLMEPTFASLLWARCVEPDNLFSEKFIKTNETQEMKTRSQSYHKLDAAISLFKLIPDTEFTLLVFILTFLYKTTMFPHNGATARYIATQFGPHIIGPKDFQSTFSKRQVRYSMESINGSNRGAETLSWLLNNWNEIGRGLGHQRAVLLNISNALRERVDVDSKIKEEEKEELEKTSDRSSEDQSLIDVKYTPSISLQPIRVIPLKKEDHSTNPNTFSSPENSSEFETAQLYSGTDSQPSSKAVLLNFSSPNSGGNPVSEKFQAVLIKSFNGHTTTESNSLKTSSELDDIKPTTEAELKSASSASKNIFSQPKSFGFPSSENLRSNVPRTPRDFLARRKNRESLSSDSEHGMSDLDDLNKSEEGNSSNSSIEDLETIYKRSPKQKNSKKNNQYYSPSESHKSQDDPLSVTVIKAQAWAIEDAERYVKLAVERLESSERELRSTRENLASFLKQLNDLSTVPGQIL</sequence>
<dbReference type="Proteomes" id="UP001153365">
    <property type="component" value="Unassembled WGS sequence"/>
</dbReference>
<dbReference type="PROSITE" id="PS50238">
    <property type="entry name" value="RHOGAP"/>
    <property type="match status" value="1"/>
</dbReference>
<dbReference type="PANTHER" id="PTHR15228:SF25">
    <property type="entry name" value="F-BAR DOMAIN-CONTAINING PROTEIN"/>
    <property type="match status" value="1"/>
</dbReference>
<evidence type="ECO:0000259" key="4">
    <source>
        <dbReference type="PROSITE" id="PS50238"/>
    </source>
</evidence>
<dbReference type="GO" id="GO:0005938">
    <property type="term" value="C:cell cortex"/>
    <property type="evidence" value="ECO:0007669"/>
    <property type="project" value="TreeGrafter"/>
</dbReference>
<dbReference type="PANTHER" id="PTHR15228">
    <property type="entry name" value="SPERMATHECAL PHYSIOLOGY VARIANT"/>
    <property type="match status" value="1"/>
</dbReference>
<feature type="region of interest" description="Disordered" evidence="3">
    <location>
        <begin position="769"/>
        <end position="880"/>
    </location>
</feature>
<feature type="region of interest" description="Disordered" evidence="3">
    <location>
        <begin position="679"/>
        <end position="712"/>
    </location>
</feature>
<dbReference type="GO" id="GO:0060237">
    <property type="term" value="P:regulation of fungal-type cell wall organization"/>
    <property type="evidence" value="ECO:0007669"/>
    <property type="project" value="TreeGrafter"/>
</dbReference>
<keyword evidence="6" id="KW-1185">Reference proteome</keyword>
<feature type="compositionally biased region" description="Polar residues" evidence="3">
    <location>
        <begin position="781"/>
        <end position="802"/>
    </location>
</feature>
<dbReference type="Pfam" id="PF00620">
    <property type="entry name" value="RhoGAP"/>
    <property type="match status" value="1"/>
</dbReference>
<dbReference type="CDD" id="cd00159">
    <property type="entry name" value="RhoGAP"/>
    <property type="match status" value="1"/>
</dbReference>
<dbReference type="InterPro" id="IPR000198">
    <property type="entry name" value="RhoGAP_dom"/>
</dbReference>
<dbReference type="AlphaFoldDB" id="A0AAV0AHJ0"/>
<dbReference type="InterPro" id="IPR008936">
    <property type="entry name" value="Rho_GTPase_activation_prot"/>
</dbReference>
<dbReference type="SUPFAM" id="SSF48350">
    <property type="entry name" value="GTPase activation domain, GAP"/>
    <property type="match status" value="1"/>
</dbReference>
<feature type="compositionally biased region" description="Polar residues" evidence="3">
    <location>
        <begin position="107"/>
        <end position="117"/>
    </location>
</feature>
<dbReference type="InterPro" id="IPR051025">
    <property type="entry name" value="RhoGAP"/>
</dbReference>
<dbReference type="GO" id="GO:0005096">
    <property type="term" value="F:GTPase activator activity"/>
    <property type="evidence" value="ECO:0007669"/>
    <property type="project" value="UniProtKB-KW"/>
</dbReference>
<evidence type="ECO:0000313" key="5">
    <source>
        <dbReference type="EMBL" id="CAH7666984.1"/>
    </source>
</evidence>
<feature type="compositionally biased region" description="Polar residues" evidence="3">
    <location>
        <begin position="686"/>
        <end position="712"/>
    </location>
</feature>
<dbReference type="SMART" id="SM00324">
    <property type="entry name" value="RhoGAP"/>
    <property type="match status" value="1"/>
</dbReference>
<feature type="compositionally biased region" description="Basic and acidic residues" evidence="3">
    <location>
        <begin position="641"/>
        <end position="656"/>
    </location>
</feature>
<protein>
    <submittedName>
        <fullName evidence="5">Expressed protein</fullName>
    </submittedName>
</protein>
<dbReference type="EMBL" id="CALTRL010000184">
    <property type="protein sequence ID" value="CAH7666984.1"/>
    <property type="molecule type" value="Genomic_DNA"/>
</dbReference>
<dbReference type="Gene3D" id="1.10.555.10">
    <property type="entry name" value="Rho GTPase activation protein"/>
    <property type="match status" value="1"/>
</dbReference>
<dbReference type="GO" id="GO:0007165">
    <property type="term" value="P:signal transduction"/>
    <property type="evidence" value="ECO:0007669"/>
    <property type="project" value="InterPro"/>
</dbReference>
<organism evidence="5 6">
    <name type="scientific">Phakopsora pachyrhizi</name>
    <name type="common">Asian soybean rust disease fungus</name>
    <dbReference type="NCBI Taxonomy" id="170000"/>
    <lineage>
        <taxon>Eukaryota</taxon>
        <taxon>Fungi</taxon>
        <taxon>Dikarya</taxon>
        <taxon>Basidiomycota</taxon>
        <taxon>Pucciniomycotina</taxon>
        <taxon>Pucciniomycetes</taxon>
        <taxon>Pucciniales</taxon>
        <taxon>Phakopsoraceae</taxon>
        <taxon>Phakopsora</taxon>
    </lineage>
</organism>
<gene>
    <name evidence="5" type="ORF">PPACK8108_LOCUS1353</name>
</gene>
<comment type="caution">
    <text evidence="5">The sequence shown here is derived from an EMBL/GenBank/DDBJ whole genome shotgun (WGS) entry which is preliminary data.</text>
</comment>
<keyword evidence="2" id="KW-0175">Coiled coil</keyword>
<accession>A0AAV0AHJ0</accession>